<evidence type="ECO:0000256" key="3">
    <source>
        <dbReference type="ARBA" id="ARBA00023274"/>
    </source>
</evidence>
<dbReference type="InterPro" id="IPR050437">
    <property type="entry name" value="Ribos_protein_bS1-like"/>
</dbReference>
<evidence type="ECO:0000256" key="4">
    <source>
        <dbReference type="SAM" id="MobiDB-lite"/>
    </source>
</evidence>
<feature type="compositionally biased region" description="Acidic residues" evidence="4">
    <location>
        <begin position="88"/>
        <end position="100"/>
    </location>
</feature>
<proteinExistence type="inferred from homology"/>
<dbReference type="SMART" id="SM00316">
    <property type="entry name" value="S1"/>
    <property type="match status" value="2"/>
</dbReference>
<dbReference type="Pfam" id="PF00575">
    <property type="entry name" value="S1"/>
    <property type="match status" value="1"/>
</dbReference>
<dbReference type="InterPro" id="IPR012340">
    <property type="entry name" value="NA-bd_OB-fold"/>
</dbReference>
<evidence type="ECO:0000259" key="5">
    <source>
        <dbReference type="PROSITE" id="PS50126"/>
    </source>
</evidence>
<dbReference type="EMBL" id="HBGQ01079907">
    <property type="protein sequence ID" value="CAD9506525.1"/>
    <property type="molecule type" value="Transcribed_RNA"/>
</dbReference>
<feature type="domain" description="S1 motif" evidence="5">
    <location>
        <begin position="114"/>
        <end position="181"/>
    </location>
</feature>
<dbReference type="GO" id="GO:0003729">
    <property type="term" value="F:mRNA binding"/>
    <property type="evidence" value="ECO:0007669"/>
    <property type="project" value="TreeGrafter"/>
</dbReference>
<dbReference type="GO" id="GO:0003735">
    <property type="term" value="F:structural constituent of ribosome"/>
    <property type="evidence" value="ECO:0007669"/>
    <property type="project" value="TreeGrafter"/>
</dbReference>
<dbReference type="GO" id="GO:0006412">
    <property type="term" value="P:translation"/>
    <property type="evidence" value="ECO:0007669"/>
    <property type="project" value="TreeGrafter"/>
</dbReference>
<reference evidence="6" key="1">
    <citation type="submission" date="2021-01" db="EMBL/GenBank/DDBJ databases">
        <authorList>
            <person name="Corre E."/>
            <person name="Pelletier E."/>
            <person name="Niang G."/>
            <person name="Scheremetjew M."/>
            <person name="Finn R."/>
            <person name="Kale V."/>
            <person name="Holt S."/>
            <person name="Cochrane G."/>
            <person name="Meng A."/>
            <person name="Brown T."/>
            <person name="Cohen L."/>
        </authorList>
    </citation>
    <scope>NUCLEOTIDE SEQUENCE</scope>
    <source>
        <strain evidence="6">CCMP2222</strain>
    </source>
</reference>
<dbReference type="PROSITE" id="PS50126">
    <property type="entry name" value="S1"/>
    <property type="match status" value="2"/>
</dbReference>
<dbReference type="GO" id="GO:0005840">
    <property type="term" value="C:ribosome"/>
    <property type="evidence" value="ECO:0007669"/>
    <property type="project" value="UniProtKB-KW"/>
</dbReference>
<dbReference type="GO" id="GO:1990904">
    <property type="term" value="C:ribonucleoprotein complex"/>
    <property type="evidence" value="ECO:0007669"/>
    <property type="project" value="UniProtKB-KW"/>
</dbReference>
<dbReference type="PANTHER" id="PTHR10724">
    <property type="entry name" value="30S RIBOSOMAL PROTEIN S1"/>
    <property type="match status" value="1"/>
</dbReference>
<evidence type="ECO:0000256" key="1">
    <source>
        <dbReference type="ARBA" id="ARBA00006767"/>
    </source>
</evidence>
<keyword evidence="3" id="KW-0687">Ribonucleoprotein</keyword>
<gene>
    <name evidence="6" type="ORF">AAND1436_LOCUS38231</name>
</gene>
<keyword evidence="2" id="KW-0689">Ribosomal protein</keyword>
<name>A0A7S2I1P2_9DINO</name>
<dbReference type="Gene3D" id="2.40.50.140">
    <property type="entry name" value="Nucleic acid-binding proteins"/>
    <property type="match status" value="2"/>
</dbReference>
<organism evidence="6">
    <name type="scientific">Alexandrium andersonii</name>
    <dbReference type="NCBI Taxonomy" id="327968"/>
    <lineage>
        <taxon>Eukaryota</taxon>
        <taxon>Sar</taxon>
        <taxon>Alveolata</taxon>
        <taxon>Dinophyceae</taxon>
        <taxon>Gonyaulacales</taxon>
        <taxon>Pyrocystaceae</taxon>
        <taxon>Alexandrium</taxon>
    </lineage>
</organism>
<feature type="domain" description="S1 motif" evidence="5">
    <location>
        <begin position="195"/>
        <end position="269"/>
    </location>
</feature>
<evidence type="ECO:0000313" key="6">
    <source>
        <dbReference type="EMBL" id="CAD9506525.1"/>
    </source>
</evidence>
<dbReference type="AlphaFoldDB" id="A0A7S2I1P2"/>
<dbReference type="SUPFAM" id="SSF50249">
    <property type="entry name" value="Nucleic acid-binding proteins"/>
    <property type="match status" value="2"/>
</dbReference>
<accession>A0A7S2I1P2</accession>
<protein>
    <recommendedName>
        <fullName evidence="5">S1 motif domain-containing protein</fullName>
    </recommendedName>
</protein>
<dbReference type="PANTHER" id="PTHR10724:SF7">
    <property type="entry name" value="SMALL RIBOSOMAL SUBUNIT PROTEIN BS1C"/>
    <property type="match status" value="1"/>
</dbReference>
<dbReference type="InterPro" id="IPR003029">
    <property type="entry name" value="S1_domain"/>
</dbReference>
<feature type="region of interest" description="Disordered" evidence="4">
    <location>
        <begin position="77"/>
        <end position="103"/>
    </location>
</feature>
<evidence type="ECO:0000256" key="2">
    <source>
        <dbReference type="ARBA" id="ARBA00022980"/>
    </source>
</evidence>
<comment type="similarity">
    <text evidence="1">Belongs to the bacterial ribosomal protein bS1 family.</text>
</comment>
<sequence>MAMARRHGRAKALVVRIAALTVGAAALWTASSSAICFALGAPRHHVRRRVLCVRAESLASPGELDIATAVDEADAASPTEVDAAASVEEADAPPSAEDEGASSGSIVVQKFTKGQKVRGTVTKILRSGIFVDVGASRDGWVHISKVGRGRVKRAEELVEEGQELTMWVTKPKNARLELSCRPPVRVSCFEGVPKEQWLSGTVCAVDWSGLYVTVRPPDGGTPQEGKVKRREIRRGWVENPFEEADVGEDIRVRVLSVNATSGRLALTMKGIQDS</sequence>